<dbReference type="GO" id="GO:0009307">
    <property type="term" value="P:DNA restriction-modification system"/>
    <property type="evidence" value="ECO:0007669"/>
    <property type="project" value="UniProtKB-KW"/>
</dbReference>
<dbReference type="GO" id="GO:0003677">
    <property type="term" value="F:DNA binding"/>
    <property type="evidence" value="ECO:0007669"/>
    <property type="project" value="UniProtKB-KW"/>
</dbReference>
<reference evidence="5" key="2">
    <citation type="submission" date="2020-09" db="EMBL/GenBank/DDBJ databases">
        <authorList>
            <person name="Sun Q."/>
            <person name="Ohkuma M."/>
        </authorList>
    </citation>
    <scope>NUCLEOTIDE SEQUENCE</scope>
    <source>
        <strain evidence="5">JCM 4490</strain>
    </source>
</reference>
<dbReference type="RefSeq" id="WP_190017023.1">
    <property type="nucleotide sequence ID" value="NZ_BMUE01000009.1"/>
</dbReference>
<evidence type="ECO:0000256" key="2">
    <source>
        <dbReference type="ARBA" id="ARBA00022747"/>
    </source>
</evidence>
<dbReference type="Proteomes" id="UP000620224">
    <property type="component" value="Unassembled WGS sequence"/>
</dbReference>
<dbReference type="Pfam" id="PF01420">
    <property type="entry name" value="Methylase_S"/>
    <property type="match status" value="1"/>
</dbReference>
<protein>
    <recommendedName>
        <fullName evidence="4">Type I restriction modification DNA specificity domain-containing protein</fullName>
    </recommendedName>
</protein>
<organism evidence="5 6">
    <name type="scientific">Streptomyces lucensis JCM 4490</name>
    <dbReference type="NCBI Taxonomy" id="1306176"/>
    <lineage>
        <taxon>Bacteria</taxon>
        <taxon>Bacillati</taxon>
        <taxon>Actinomycetota</taxon>
        <taxon>Actinomycetes</taxon>
        <taxon>Kitasatosporales</taxon>
        <taxon>Streptomycetaceae</taxon>
        <taxon>Streptomyces</taxon>
    </lineage>
</organism>
<evidence type="ECO:0000256" key="3">
    <source>
        <dbReference type="ARBA" id="ARBA00023125"/>
    </source>
</evidence>
<accession>A0A918JAD5</accession>
<evidence type="ECO:0000259" key="4">
    <source>
        <dbReference type="Pfam" id="PF01420"/>
    </source>
</evidence>
<comment type="caution">
    <text evidence="5">The sequence shown here is derived from an EMBL/GenBank/DDBJ whole genome shotgun (WGS) entry which is preliminary data.</text>
</comment>
<dbReference type="InterPro" id="IPR044946">
    <property type="entry name" value="Restrct_endonuc_typeI_TRD_sf"/>
</dbReference>
<sequence>MAEWPVRELGDLCTRVTVGHVGSMASRYVSEGIPFLRSQNVKRGRLDLAGLKYIDDNFHRELAKSQLNAGDLVIVRTGEPGVAAVVPDGIGPLNCSDLVIARPAPGVDVRFMCYAINETAEEFVRAHTVGAVQQHFNVASAKKLALKVPSLPEQQAIAAALGALDDKIAANEHITAIADSLRSACYLGAHAEAPSEFRQEALSDAAEFINGRPFTKDATGTGRMVVRIAELNSGPGVSTVYNDIEVSEKHLARPGDVLFAWSGSLTVARWFRPEAIVNQHIFKVVPKGDRPMWLVAELLRMKLDEFRAIAADKATTMGHIQRRHLDEPVLTPSAAMTQKLDAQIGPLWNRALSAEQESLKLADLRDTLLPQLMSGKLRVRDAEKIVEDAV</sequence>
<name>A0A918JAD5_9ACTN</name>
<dbReference type="EMBL" id="BMUE01000009">
    <property type="protein sequence ID" value="GGW62075.1"/>
    <property type="molecule type" value="Genomic_DNA"/>
</dbReference>
<dbReference type="AlphaFoldDB" id="A0A918JAD5"/>
<evidence type="ECO:0000313" key="5">
    <source>
        <dbReference type="EMBL" id="GGW62075.1"/>
    </source>
</evidence>
<evidence type="ECO:0000256" key="1">
    <source>
        <dbReference type="ARBA" id="ARBA00010923"/>
    </source>
</evidence>
<dbReference type="SUPFAM" id="SSF116734">
    <property type="entry name" value="DNA methylase specificity domain"/>
    <property type="match status" value="2"/>
</dbReference>
<keyword evidence="3" id="KW-0238">DNA-binding</keyword>
<gene>
    <name evidence="5" type="ORF">GCM10010503_44120</name>
</gene>
<feature type="domain" description="Type I restriction modification DNA specificity" evidence="4">
    <location>
        <begin position="2"/>
        <end position="175"/>
    </location>
</feature>
<proteinExistence type="inferred from homology"/>
<dbReference type="InterPro" id="IPR052021">
    <property type="entry name" value="Type-I_RS_S_subunit"/>
</dbReference>
<dbReference type="InterPro" id="IPR000055">
    <property type="entry name" value="Restrct_endonuc_typeI_TRD"/>
</dbReference>
<keyword evidence="2" id="KW-0680">Restriction system</keyword>
<keyword evidence="6" id="KW-1185">Reference proteome</keyword>
<comment type="similarity">
    <text evidence="1">Belongs to the type-I restriction system S methylase family.</text>
</comment>
<evidence type="ECO:0000313" key="6">
    <source>
        <dbReference type="Proteomes" id="UP000620224"/>
    </source>
</evidence>
<dbReference type="PANTHER" id="PTHR30408">
    <property type="entry name" value="TYPE-1 RESTRICTION ENZYME ECOKI SPECIFICITY PROTEIN"/>
    <property type="match status" value="1"/>
</dbReference>
<reference evidence="5" key="1">
    <citation type="journal article" date="2014" name="Int. J. Syst. Evol. Microbiol.">
        <title>Complete genome sequence of Corynebacterium casei LMG S-19264T (=DSM 44701T), isolated from a smear-ripened cheese.</title>
        <authorList>
            <consortium name="US DOE Joint Genome Institute (JGI-PGF)"/>
            <person name="Walter F."/>
            <person name="Albersmeier A."/>
            <person name="Kalinowski J."/>
            <person name="Ruckert C."/>
        </authorList>
    </citation>
    <scope>NUCLEOTIDE SEQUENCE</scope>
    <source>
        <strain evidence="5">JCM 4490</strain>
    </source>
</reference>
<dbReference type="PANTHER" id="PTHR30408:SF12">
    <property type="entry name" value="TYPE I RESTRICTION ENZYME MJAVIII SPECIFICITY SUBUNIT"/>
    <property type="match status" value="1"/>
</dbReference>
<dbReference type="Gene3D" id="3.90.220.20">
    <property type="entry name" value="DNA methylase specificity domains"/>
    <property type="match status" value="2"/>
</dbReference>